<name>A0AAU9N5H7_9ASTR</name>
<feature type="region of interest" description="Disordered" evidence="1">
    <location>
        <begin position="241"/>
        <end position="303"/>
    </location>
</feature>
<feature type="region of interest" description="Disordered" evidence="1">
    <location>
        <begin position="163"/>
        <end position="206"/>
    </location>
</feature>
<dbReference type="EMBL" id="CAKMRJ010003334">
    <property type="protein sequence ID" value="CAH1432198.1"/>
    <property type="molecule type" value="Genomic_DNA"/>
</dbReference>
<protein>
    <recommendedName>
        <fullName evidence="4">DUF4283 domain-containing protein</fullName>
    </recommendedName>
</protein>
<keyword evidence="3" id="KW-1185">Reference proteome</keyword>
<evidence type="ECO:0000313" key="3">
    <source>
        <dbReference type="Proteomes" id="UP001157418"/>
    </source>
</evidence>
<proteinExistence type="predicted"/>
<evidence type="ECO:0000313" key="2">
    <source>
        <dbReference type="EMBL" id="CAH1432198.1"/>
    </source>
</evidence>
<feature type="compositionally biased region" description="Acidic residues" evidence="1">
    <location>
        <begin position="163"/>
        <end position="184"/>
    </location>
</feature>
<dbReference type="PANTHER" id="PTHR34427:SF5">
    <property type="entry name" value="DUF4283 DOMAIN-CONTAINING PROTEIN"/>
    <property type="match status" value="1"/>
</dbReference>
<feature type="compositionally biased region" description="Polar residues" evidence="1">
    <location>
        <begin position="241"/>
        <end position="252"/>
    </location>
</feature>
<sequence>MSLDHLGHLPKLLLIINDILMEIKYMGGLKVLLQFNDSITAKEFRDNKQRWQEHLKWVDWGDKIEREFDRVAWIRIMGLPLHLWGESNFAKITEGYGATIAPFDELPNRVDLSCVKIGILTERRTRINEEIFVSFEGELIKLGIIEFDEDWFPFKFDPNEDYYEKEEPSEVGGTDEEDDDEDGVSDTWMQEDNGEKEEGEISPVFKGKEYSAVREEPIQGERSPTVSKILVMPEESTVSVRVVQETSRNPQRPLTVPMESDGSPPGNHTAIISNGTPSSPQNREDTIRPTEAITTPPSNGPRE</sequence>
<comment type="caution">
    <text evidence="2">The sequence shown here is derived from an EMBL/GenBank/DDBJ whole genome shotgun (WGS) entry which is preliminary data.</text>
</comment>
<dbReference type="AlphaFoldDB" id="A0AAU9N5H7"/>
<feature type="compositionally biased region" description="Polar residues" evidence="1">
    <location>
        <begin position="270"/>
        <end position="281"/>
    </location>
</feature>
<dbReference type="PANTHER" id="PTHR34427">
    <property type="entry name" value="DUF4283 DOMAIN PROTEIN"/>
    <property type="match status" value="1"/>
</dbReference>
<reference evidence="2 3" key="1">
    <citation type="submission" date="2022-01" db="EMBL/GenBank/DDBJ databases">
        <authorList>
            <person name="Xiong W."/>
            <person name="Schranz E."/>
        </authorList>
    </citation>
    <scope>NUCLEOTIDE SEQUENCE [LARGE SCALE GENOMIC DNA]</scope>
</reference>
<dbReference type="Proteomes" id="UP001157418">
    <property type="component" value="Unassembled WGS sequence"/>
</dbReference>
<evidence type="ECO:0008006" key="4">
    <source>
        <dbReference type="Google" id="ProtNLM"/>
    </source>
</evidence>
<evidence type="ECO:0000256" key="1">
    <source>
        <dbReference type="SAM" id="MobiDB-lite"/>
    </source>
</evidence>
<accession>A0AAU9N5H7</accession>
<gene>
    <name evidence="2" type="ORF">LVIROSA_LOCUS18865</name>
</gene>
<organism evidence="2 3">
    <name type="scientific">Lactuca virosa</name>
    <dbReference type="NCBI Taxonomy" id="75947"/>
    <lineage>
        <taxon>Eukaryota</taxon>
        <taxon>Viridiplantae</taxon>
        <taxon>Streptophyta</taxon>
        <taxon>Embryophyta</taxon>
        <taxon>Tracheophyta</taxon>
        <taxon>Spermatophyta</taxon>
        <taxon>Magnoliopsida</taxon>
        <taxon>eudicotyledons</taxon>
        <taxon>Gunneridae</taxon>
        <taxon>Pentapetalae</taxon>
        <taxon>asterids</taxon>
        <taxon>campanulids</taxon>
        <taxon>Asterales</taxon>
        <taxon>Asteraceae</taxon>
        <taxon>Cichorioideae</taxon>
        <taxon>Cichorieae</taxon>
        <taxon>Lactucinae</taxon>
        <taxon>Lactuca</taxon>
    </lineage>
</organism>